<evidence type="ECO:0000313" key="19">
    <source>
        <dbReference type="Proteomes" id="UP000189580"/>
    </source>
</evidence>
<evidence type="ECO:0000256" key="14">
    <source>
        <dbReference type="ARBA" id="ARBA00025471"/>
    </source>
</evidence>
<keyword evidence="12" id="KW-0472">Membrane</keyword>
<dbReference type="Pfam" id="PF07304">
    <property type="entry name" value="SRA1"/>
    <property type="match status" value="1"/>
</dbReference>
<dbReference type="InterPro" id="IPR040251">
    <property type="entry name" value="SEC31-like"/>
</dbReference>
<accession>A0A161HJL1</accession>
<feature type="compositionally biased region" description="Low complexity" evidence="16">
    <location>
        <begin position="784"/>
        <end position="799"/>
    </location>
</feature>
<evidence type="ECO:0000256" key="6">
    <source>
        <dbReference type="ARBA" id="ARBA00022448"/>
    </source>
</evidence>
<comment type="subcellular location">
    <subcellularLocation>
        <location evidence="1">Cytoplasmic vesicle</location>
        <location evidence="1">COPII-coated vesicle membrane</location>
        <topology evidence="1">Peripheral membrane protein</topology>
        <orientation evidence="1">Cytoplasmic side</orientation>
    </subcellularLocation>
    <subcellularLocation>
        <location evidence="2">Endoplasmic reticulum membrane</location>
        <topology evidence="2">Peripheral membrane protein</topology>
        <orientation evidence="2">Cytoplasmic side</orientation>
    </subcellularLocation>
</comment>
<dbReference type="Pfam" id="PF00400">
    <property type="entry name" value="WD40"/>
    <property type="match status" value="2"/>
</dbReference>
<dbReference type="InterPro" id="IPR015943">
    <property type="entry name" value="WD40/YVTN_repeat-like_dom_sf"/>
</dbReference>
<feature type="domain" description="SRA1/Sec31" evidence="17">
    <location>
        <begin position="1124"/>
        <end position="1257"/>
    </location>
</feature>
<dbReference type="Gene3D" id="1.25.40.1030">
    <property type="match status" value="1"/>
</dbReference>
<feature type="compositionally biased region" description="Pro residues" evidence="16">
    <location>
        <begin position="987"/>
        <end position="1017"/>
    </location>
</feature>
<evidence type="ECO:0000256" key="4">
    <source>
        <dbReference type="ARBA" id="ARBA00013507"/>
    </source>
</evidence>
<protein>
    <recommendedName>
        <fullName evidence="5">Protein transport protein SEC31</fullName>
    </recommendedName>
    <alternativeName>
        <fullName evidence="4">Protein transport protein sec31</fullName>
    </alternativeName>
</protein>
<dbReference type="GO" id="GO:0005198">
    <property type="term" value="F:structural molecule activity"/>
    <property type="evidence" value="ECO:0007669"/>
    <property type="project" value="TreeGrafter"/>
</dbReference>
<evidence type="ECO:0000259" key="17">
    <source>
        <dbReference type="Pfam" id="PF07304"/>
    </source>
</evidence>
<dbReference type="PROSITE" id="PS50294">
    <property type="entry name" value="WD_REPEATS_REGION"/>
    <property type="match status" value="2"/>
</dbReference>
<keyword evidence="10" id="KW-0931">ER-Golgi transport</keyword>
<keyword evidence="19" id="KW-1185">Reference proteome</keyword>
<dbReference type="GO" id="GO:0090110">
    <property type="term" value="P:COPII-coated vesicle cargo loading"/>
    <property type="evidence" value="ECO:0007669"/>
    <property type="project" value="TreeGrafter"/>
</dbReference>
<dbReference type="SUPFAM" id="SSF50978">
    <property type="entry name" value="WD40 repeat-like"/>
    <property type="match status" value="1"/>
</dbReference>
<evidence type="ECO:0000313" key="18">
    <source>
        <dbReference type="EMBL" id="ANB11618.1"/>
    </source>
</evidence>
<dbReference type="InterPro" id="IPR036322">
    <property type="entry name" value="WD40_repeat_dom_sf"/>
</dbReference>
<dbReference type="FunFam" id="2.130.10.10:FF:000193">
    <property type="entry name" value="Protein transport protein SEC31, putative"/>
    <property type="match status" value="1"/>
</dbReference>
<dbReference type="OrthoDB" id="542917at2759"/>
<feature type="compositionally biased region" description="Low complexity" evidence="16">
    <location>
        <begin position="905"/>
        <end position="925"/>
    </location>
</feature>
<dbReference type="InterPro" id="IPR009917">
    <property type="entry name" value="SRA1/Sec31"/>
</dbReference>
<feature type="region of interest" description="Disordered" evidence="16">
    <location>
        <begin position="872"/>
        <end position="1157"/>
    </location>
</feature>
<keyword evidence="13" id="KW-0968">Cytoplasmic vesicle</keyword>
<evidence type="ECO:0000256" key="3">
    <source>
        <dbReference type="ARBA" id="ARBA00009358"/>
    </source>
</evidence>
<feature type="region of interest" description="Disordered" evidence="16">
    <location>
        <begin position="780"/>
        <end position="805"/>
    </location>
</feature>
<proteinExistence type="inferred from homology"/>
<keyword evidence="8" id="KW-0677">Repeat</keyword>
<evidence type="ECO:0000256" key="15">
    <source>
        <dbReference type="PROSITE-ProRule" id="PRU00221"/>
    </source>
</evidence>
<feature type="repeat" description="WD" evidence="15">
    <location>
        <begin position="261"/>
        <end position="303"/>
    </location>
</feature>
<feature type="repeat" description="WD" evidence="15">
    <location>
        <begin position="117"/>
        <end position="152"/>
    </location>
</feature>
<dbReference type="PROSITE" id="PS50082">
    <property type="entry name" value="WD_REPEATS_2"/>
    <property type="match status" value="2"/>
</dbReference>
<gene>
    <name evidence="18" type="primary">SEC31</name>
    <name evidence="18" type="ORF">AWJ20_4439</name>
</gene>
<evidence type="ECO:0000256" key="12">
    <source>
        <dbReference type="ARBA" id="ARBA00023136"/>
    </source>
</evidence>
<feature type="compositionally biased region" description="Pro residues" evidence="16">
    <location>
        <begin position="1051"/>
        <end position="1060"/>
    </location>
</feature>
<dbReference type="KEGG" id="slb:AWJ20_4439"/>
<comment type="similarity">
    <text evidence="3">Belongs to the WD repeat SEC31 family.</text>
</comment>
<dbReference type="GO" id="GO:0005789">
    <property type="term" value="C:endoplasmic reticulum membrane"/>
    <property type="evidence" value="ECO:0007669"/>
    <property type="project" value="UniProtKB-SubCell"/>
</dbReference>
<dbReference type="GO" id="GO:0030127">
    <property type="term" value="C:COPII vesicle coat"/>
    <property type="evidence" value="ECO:0007669"/>
    <property type="project" value="TreeGrafter"/>
</dbReference>
<keyword evidence="9" id="KW-0256">Endoplasmic reticulum</keyword>
<dbReference type="PANTHER" id="PTHR13923:SF11">
    <property type="entry name" value="SECRETORY 31, ISOFORM D"/>
    <property type="match status" value="1"/>
</dbReference>
<evidence type="ECO:0000256" key="1">
    <source>
        <dbReference type="ARBA" id="ARBA00004299"/>
    </source>
</evidence>
<evidence type="ECO:0000256" key="7">
    <source>
        <dbReference type="ARBA" id="ARBA00022574"/>
    </source>
</evidence>
<dbReference type="GO" id="GO:0007029">
    <property type="term" value="P:endoplasmic reticulum organization"/>
    <property type="evidence" value="ECO:0007669"/>
    <property type="project" value="TreeGrafter"/>
</dbReference>
<comment type="function">
    <text evidence="14">Component of the coat protein complex II (COPII) which promotes the formation of transport vesicles from the endoplasmic reticulum (ER). The coat has two main functions, the physical deformation of the endoplasmic reticulum membrane into vesicles and the selection of cargo molecules.</text>
</comment>
<evidence type="ECO:0000256" key="11">
    <source>
        <dbReference type="ARBA" id="ARBA00022927"/>
    </source>
</evidence>
<feature type="compositionally biased region" description="Polar residues" evidence="16">
    <location>
        <begin position="965"/>
        <end position="981"/>
    </location>
</feature>
<dbReference type="InterPro" id="IPR001680">
    <property type="entry name" value="WD40_rpt"/>
</dbReference>
<evidence type="ECO:0000256" key="5">
    <source>
        <dbReference type="ARBA" id="ARBA00021236"/>
    </source>
</evidence>
<dbReference type="GO" id="GO:0015031">
    <property type="term" value="P:protein transport"/>
    <property type="evidence" value="ECO:0007669"/>
    <property type="project" value="UniProtKB-KW"/>
</dbReference>
<dbReference type="FunFam" id="1.20.940.10:FF:000007">
    <property type="entry name" value="Protein transport protein (SEC31), putative"/>
    <property type="match status" value="1"/>
</dbReference>
<feature type="compositionally biased region" description="Basic and acidic residues" evidence="16">
    <location>
        <begin position="1139"/>
        <end position="1155"/>
    </location>
</feature>
<sequence>MVKLKEIPRTSTFAWSPSASEPLLVTGTVAGAIDEDFSSTTQLELWDLSLLDHSPESFQLNPKVSIDTDARFYDIAWGGASSSNPQGFIAGALESGSLQVWKPEDILKGNSSPVEKSEKHSAAIKAIDFNPIQSHLLASGGSKGEVFIWDINKFASPFAPGTQSSRHDEIETVAWNNNVAHIMATGGNTGFTSVWDLKNKREVLHLYYNPGNTGNSQRSAVSSVVWHPNNSTKLMTASIDDANPVILLWDLRNANAPEKILRGHEKGVLSLDWCKQDSGLLLSGGKDNRTLLWNPESGEQLGEYPIAVNWNFKTKFNPKVPDILASASFDGKITVQTLQDVGAVDKPETKQKSGSPDDFWNPSSYVDTLHPTFALKQAPKWLARPVSTAFGFGGKIVSVKTTGDEKKTSTVIISKFVEDESLSEETTKFASALQAKDINKVVTERLGHVQEGTEKYDWDILQTLLSKTGDSKSKFAALFEDKFKEISDDSDEKSEEKTEDDDFLSSLSISDGKYVPTGSFSLFSNGQSESEKAISKAILKGKYNEAVEIALKQGDLSDAFLLALYADDKTKDRVKNFYINKNAESKPFVRLLAAVSDKNLDDLVENSDTAEWLQTINALLIHSSNEKEFQTLSTKLGDRLFANRGAISDKTSKEAEELRNNALLCYIAGSSLEKTASIWLNEIPATEQEELKSKRAASSYSAHVKALHLFIEKVTVFTEAAKINPSSAATSSDLDQLYEVYRDYANIVASQGLLELAKKYLDLLPLHYPGVSLEKERLAKAGKKTASTTTATGRAPTSRYGAVPSNTPAAATPSIYSNIPSAKAPGPVPNAGLKPSVPAPASASPYAPVAPASNVGGPTAGVPAISVNSQASAPANPYQPQGYQQAPARGAPVAAPQIPGPPPVGGIRSSVSPVTALNSANASSSAPPPPKKNPGGWNDLPVSAIGAPRRPPSSATAIASPFPNQPLTSSPPVGSNPVSRQGSFSAVPPPPPTAGVPPPRAPPSASPKPPAANPYAPPAGASGHSFSPNPPYGGFNEQPPVGVQPSRSIVSPPPPNPYAPSPSAQHPGLSGPGASNPYAPPPGQQQQFQQPPPGVNNFGHSQLGGPAYGAPPPPSPGRNLVPPVGAPVVNQEPPPPPPVEEKPPAPKYPPGDRSHIPANAQPIFEILSGELSRVKPVIPANFQRQVSDAEKRLNILFDHLNNEDLLSDETVNDLVVLSQSLVAKDYNTATQLHVDILTTRSEQCGQWMTGVKRLIEMSKAVP</sequence>
<reference evidence="18 19" key="1">
    <citation type="submission" date="2016-02" db="EMBL/GenBank/DDBJ databases">
        <title>Complete genome sequence and transcriptome regulation of the pentose utilising yeast Sugiyamaella lignohabitans.</title>
        <authorList>
            <person name="Bellasio M."/>
            <person name="Peymann A."/>
            <person name="Valli M."/>
            <person name="Sipitzky M."/>
            <person name="Graf A."/>
            <person name="Sauer M."/>
            <person name="Marx H."/>
            <person name="Mattanovich D."/>
        </authorList>
    </citation>
    <scope>NUCLEOTIDE SEQUENCE [LARGE SCALE GENOMIC DNA]</scope>
    <source>
        <strain evidence="18 19">CBS 10342</strain>
    </source>
</reference>
<evidence type="ECO:0000256" key="16">
    <source>
        <dbReference type="SAM" id="MobiDB-lite"/>
    </source>
</evidence>
<evidence type="ECO:0000256" key="10">
    <source>
        <dbReference type="ARBA" id="ARBA00022892"/>
    </source>
</evidence>
<dbReference type="SMART" id="SM00320">
    <property type="entry name" value="WD40"/>
    <property type="match status" value="5"/>
</dbReference>
<feature type="compositionally biased region" description="Low complexity" evidence="16">
    <location>
        <begin position="873"/>
        <end position="897"/>
    </location>
</feature>
<dbReference type="PANTHER" id="PTHR13923">
    <property type="entry name" value="SEC31-RELATED PROTEIN"/>
    <property type="match status" value="1"/>
</dbReference>
<dbReference type="GO" id="GO:0070971">
    <property type="term" value="C:endoplasmic reticulum exit site"/>
    <property type="evidence" value="ECO:0007669"/>
    <property type="project" value="TreeGrafter"/>
</dbReference>
<evidence type="ECO:0000256" key="2">
    <source>
        <dbReference type="ARBA" id="ARBA00004397"/>
    </source>
</evidence>
<dbReference type="Proteomes" id="UP000189580">
    <property type="component" value="Chromosome c"/>
</dbReference>
<dbReference type="Gene3D" id="2.130.10.10">
    <property type="entry name" value="YVTN repeat-like/Quinoprotein amine dehydrogenase"/>
    <property type="match status" value="1"/>
</dbReference>
<organism evidence="18 19">
    <name type="scientific">Sugiyamaella lignohabitans</name>
    <dbReference type="NCBI Taxonomy" id="796027"/>
    <lineage>
        <taxon>Eukaryota</taxon>
        <taxon>Fungi</taxon>
        <taxon>Dikarya</taxon>
        <taxon>Ascomycota</taxon>
        <taxon>Saccharomycotina</taxon>
        <taxon>Dipodascomycetes</taxon>
        <taxon>Dipodascales</taxon>
        <taxon>Trichomonascaceae</taxon>
        <taxon>Sugiyamaella</taxon>
    </lineage>
</organism>
<keyword evidence="6" id="KW-0813">Transport</keyword>
<dbReference type="AlphaFoldDB" id="A0A161HJL1"/>
<dbReference type="GeneID" id="30036571"/>
<name>A0A161HJL1_9ASCO</name>
<dbReference type="RefSeq" id="XP_018734095.1">
    <property type="nucleotide sequence ID" value="XM_018881508.1"/>
</dbReference>
<evidence type="ECO:0000256" key="13">
    <source>
        <dbReference type="ARBA" id="ARBA00023329"/>
    </source>
</evidence>
<evidence type="ECO:0000256" key="8">
    <source>
        <dbReference type="ARBA" id="ARBA00022737"/>
    </source>
</evidence>
<evidence type="ECO:0000256" key="9">
    <source>
        <dbReference type="ARBA" id="ARBA00022824"/>
    </source>
</evidence>
<dbReference type="EMBL" id="CP014500">
    <property type="protein sequence ID" value="ANB11618.1"/>
    <property type="molecule type" value="Genomic_DNA"/>
</dbReference>
<keyword evidence="11" id="KW-0653">Protein transport</keyword>
<keyword evidence="7 15" id="KW-0853">WD repeat</keyword>
<dbReference type="Gene3D" id="1.20.940.10">
    <property type="entry name" value="Functional domain of the splicing factor Prp18"/>
    <property type="match status" value="1"/>
</dbReference>